<evidence type="ECO:0000256" key="4">
    <source>
        <dbReference type="ARBA" id="ARBA00023002"/>
    </source>
</evidence>
<dbReference type="GO" id="GO:0005506">
    <property type="term" value="F:iron ion binding"/>
    <property type="evidence" value="ECO:0007669"/>
    <property type="project" value="InterPro"/>
</dbReference>
<organism evidence="7 8">
    <name type="scientific">Kluyveromyces dobzhanskii CBS 2104</name>
    <dbReference type="NCBI Taxonomy" id="1427455"/>
    <lineage>
        <taxon>Eukaryota</taxon>
        <taxon>Fungi</taxon>
        <taxon>Dikarya</taxon>
        <taxon>Ascomycota</taxon>
        <taxon>Saccharomycotina</taxon>
        <taxon>Saccharomycetes</taxon>
        <taxon>Saccharomycetales</taxon>
        <taxon>Saccharomycetaceae</taxon>
        <taxon>Kluyveromyces</taxon>
    </lineage>
</organism>
<dbReference type="EMBL" id="CCBQ010000045">
    <property type="protein sequence ID" value="CDO95973.1"/>
    <property type="molecule type" value="Genomic_DNA"/>
</dbReference>
<dbReference type="Gene3D" id="2.60.120.620">
    <property type="entry name" value="q2cbj1_9rhob like domain"/>
    <property type="match status" value="1"/>
</dbReference>
<keyword evidence="3" id="KW-0223">Dioxygenase</keyword>
<keyword evidence="4" id="KW-0560">Oxidoreductase</keyword>
<dbReference type="PANTHER" id="PTHR10869:SF236">
    <property type="entry name" value="PROLYL 4-HYDROXYLASE ALPHA SUBUNIT DOMAIN-CONTAINING PROTEIN"/>
    <property type="match status" value="1"/>
</dbReference>
<evidence type="ECO:0000313" key="7">
    <source>
        <dbReference type="EMBL" id="CDO95973.1"/>
    </source>
</evidence>
<keyword evidence="5" id="KW-0408">Iron</keyword>
<comment type="caution">
    <text evidence="7">The sequence shown here is derived from an EMBL/GenBank/DDBJ whole genome shotgun (WGS) entry which is preliminary data.</text>
</comment>
<dbReference type="Pfam" id="PF13640">
    <property type="entry name" value="2OG-FeII_Oxy_3"/>
    <property type="match status" value="1"/>
</dbReference>
<proteinExistence type="predicted"/>
<dbReference type="GO" id="GO:0005783">
    <property type="term" value="C:endoplasmic reticulum"/>
    <property type="evidence" value="ECO:0007669"/>
    <property type="project" value="TreeGrafter"/>
</dbReference>
<evidence type="ECO:0000259" key="6">
    <source>
        <dbReference type="PROSITE" id="PS51471"/>
    </source>
</evidence>
<comment type="cofactor">
    <cofactor evidence="1">
        <name>L-ascorbate</name>
        <dbReference type="ChEBI" id="CHEBI:38290"/>
    </cofactor>
</comment>
<dbReference type="InterPro" id="IPR006620">
    <property type="entry name" value="Pro_4_hyd_alph"/>
</dbReference>
<dbReference type="SMART" id="SM00702">
    <property type="entry name" value="P4Hc"/>
    <property type="match status" value="1"/>
</dbReference>
<dbReference type="InterPro" id="IPR005123">
    <property type="entry name" value="Oxoglu/Fe-dep_dioxygenase_dom"/>
</dbReference>
<dbReference type="PANTHER" id="PTHR10869">
    <property type="entry name" value="PROLYL 4-HYDROXYLASE ALPHA SUBUNIT"/>
    <property type="match status" value="1"/>
</dbReference>
<accession>A0A0A8LCV6</accession>
<keyword evidence="2" id="KW-0479">Metal-binding</keyword>
<evidence type="ECO:0000256" key="5">
    <source>
        <dbReference type="ARBA" id="ARBA00023004"/>
    </source>
</evidence>
<dbReference type="AlphaFoldDB" id="A0A0A8LCV6"/>
<evidence type="ECO:0000313" key="8">
    <source>
        <dbReference type="Proteomes" id="UP000031516"/>
    </source>
</evidence>
<keyword evidence="8" id="KW-1185">Reference proteome</keyword>
<dbReference type="InterPro" id="IPR045054">
    <property type="entry name" value="P4HA-like"/>
</dbReference>
<protein>
    <submittedName>
        <fullName evidence="7">WGS project CCBQ000000000 data, contig 00015</fullName>
    </submittedName>
</protein>
<dbReference type="OrthoDB" id="69177at2759"/>
<dbReference type="PROSITE" id="PS51471">
    <property type="entry name" value="FE2OG_OXY"/>
    <property type="match status" value="1"/>
</dbReference>
<dbReference type="InterPro" id="IPR044862">
    <property type="entry name" value="Pro_4_hyd_alph_FE2OG_OXY"/>
</dbReference>
<evidence type="ECO:0000256" key="1">
    <source>
        <dbReference type="ARBA" id="ARBA00001961"/>
    </source>
</evidence>
<dbReference type="Proteomes" id="UP000031516">
    <property type="component" value="Unassembled WGS sequence"/>
</dbReference>
<evidence type="ECO:0000256" key="2">
    <source>
        <dbReference type="ARBA" id="ARBA00022723"/>
    </source>
</evidence>
<gene>
    <name evidence="7" type="ORF">KLDO_g4194</name>
</gene>
<feature type="domain" description="Fe2OG dioxygenase" evidence="6">
    <location>
        <begin position="130"/>
        <end position="232"/>
    </location>
</feature>
<sequence>MGKKVLKSGSNTFKFPVELYSLNESSKGKNGGNGSYEFTPYPEVEQDSKVIFVHKFFDKKLCDTLIRHISDSNVMESFSQRGTKDYAARVNDRFSITDDEIAQILWTRLRRSLLQDGFISEDLQFGAAKGLNPQLRVYRYEKGHHFGKHYDDSVQVPKMGTTRWTLLIYLSGDRELIGGDTIFYSARDNAANGVHPSKGLALLHKHGDDCLLHEAQLVEEGTKWVLRSDVVF</sequence>
<evidence type="ECO:0000256" key="3">
    <source>
        <dbReference type="ARBA" id="ARBA00022964"/>
    </source>
</evidence>
<reference evidence="7 8" key="1">
    <citation type="submission" date="2014-03" db="EMBL/GenBank/DDBJ databases">
        <title>The genome of Kluyveromyces dobzhanskii.</title>
        <authorList>
            <person name="Nystedt B."/>
            <person name="Astrom S."/>
        </authorList>
    </citation>
    <scope>NUCLEOTIDE SEQUENCE [LARGE SCALE GENOMIC DNA]</scope>
    <source>
        <strain evidence="7 8">CBS 2104</strain>
    </source>
</reference>
<dbReference type="GO" id="GO:0004656">
    <property type="term" value="F:procollagen-proline 4-dioxygenase activity"/>
    <property type="evidence" value="ECO:0007669"/>
    <property type="project" value="TreeGrafter"/>
</dbReference>
<dbReference type="GO" id="GO:0031418">
    <property type="term" value="F:L-ascorbic acid binding"/>
    <property type="evidence" value="ECO:0007669"/>
    <property type="project" value="InterPro"/>
</dbReference>
<name>A0A0A8LCV6_9SACH</name>